<dbReference type="SMART" id="SM00558">
    <property type="entry name" value="JmjC"/>
    <property type="match status" value="1"/>
</dbReference>
<dbReference type="GO" id="GO:0031490">
    <property type="term" value="F:chromatin DNA binding"/>
    <property type="evidence" value="ECO:0007669"/>
    <property type="project" value="TreeGrafter"/>
</dbReference>
<evidence type="ECO:0000313" key="10">
    <source>
        <dbReference type="Proteomes" id="UP001202328"/>
    </source>
</evidence>
<dbReference type="PANTHER" id="PTHR12549:SF11">
    <property type="entry name" value="LYSINE-SPECIFIC DEMETHYLASE JMJ25"/>
    <property type="match status" value="1"/>
</dbReference>
<name>A0AAD4S9E6_9MAGN</name>
<dbReference type="PANTHER" id="PTHR12549">
    <property type="entry name" value="JMJC DOMAIN-CONTAINING HISTONE DEMETHYLATION PROTEIN"/>
    <property type="match status" value="1"/>
</dbReference>
<feature type="domain" description="RING-type" evidence="7">
    <location>
        <begin position="81"/>
        <end position="129"/>
    </location>
</feature>
<evidence type="ECO:0000256" key="5">
    <source>
        <dbReference type="PROSITE-ProRule" id="PRU00175"/>
    </source>
</evidence>
<dbReference type="PROSITE" id="PS50089">
    <property type="entry name" value="ZF_RING_2"/>
    <property type="match status" value="1"/>
</dbReference>
<evidence type="ECO:0000313" key="9">
    <source>
        <dbReference type="EMBL" id="KAI3874892.1"/>
    </source>
</evidence>
<evidence type="ECO:0000256" key="2">
    <source>
        <dbReference type="ARBA" id="ARBA00006801"/>
    </source>
</evidence>
<dbReference type="SUPFAM" id="SSF51197">
    <property type="entry name" value="Clavaminate synthase-like"/>
    <property type="match status" value="1"/>
</dbReference>
<dbReference type="PROSITE" id="PS51184">
    <property type="entry name" value="JMJC"/>
    <property type="match status" value="1"/>
</dbReference>
<evidence type="ECO:0000259" key="7">
    <source>
        <dbReference type="PROSITE" id="PS50089"/>
    </source>
</evidence>
<organism evidence="9 10">
    <name type="scientific">Papaver atlanticum</name>
    <dbReference type="NCBI Taxonomy" id="357466"/>
    <lineage>
        <taxon>Eukaryota</taxon>
        <taxon>Viridiplantae</taxon>
        <taxon>Streptophyta</taxon>
        <taxon>Embryophyta</taxon>
        <taxon>Tracheophyta</taxon>
        <taxon>Spermatophyta</taxon>
        <taxon>Magnoliopsida</taxon>
        <taxon>Ranunculales</taxon>
        <taxon>Papaveraceae</taxon>
        <taxon>Papaveroideae</taxon>
        <taxon>Papaver</taxon>
    </lineage>
</organism>
<dbReference type="GO" id="GO:0000785">
    <property type="term" value="C:chromatin"/>
    <property type="evidence" value="ECO:0007669"/>
    <property type="project" value="TreeGrafter"/>
</dbReference>
<dbReference type="AlphaFoldDB" id="A0AAD4S9E6"/>
<feature type="region of interest" description="Disordered" evidence="6">
    <location>
        <begin position="731"/>
        <end position="766"/>
    </location>
</feature>
<dbReference type="GO" id="GO:0008270">
    <property type="term" value="F:zinc ion binding"/>
    <property type="evidence" value="ECO:0007669"/>
    <property type="project" value="UniProtKB-KW"/>
</dbReference>
<keyword evidence="10" id="KW-1185">Reference proteome</keyword>
<keyword evidence="5" id="KW-0863">Zinc-finger</keyword>
<feature type="domain" description="JmjC" evidence="8">
    <location>
        <begin position="510"/>
        <end position="885"/>
    </location>
</feature>
<evidence type="ECO:0000256" key="1">
    <source>
        <dbReference type="ARBA" id="ARBA00004123"/>
    </source>
</evidence>
<dbReference type="GO" id="GO:0032454">
    <property type="term" value="F:histone H3K9 demethylase activity"/>
    <property type="evidence" value="ECO:0007669"/>
    <property type="project" value="InterPro"/>
</dbReference>
<proteinExistence type="inferred from homology"/>
<dbReference type="Proteomes" id="UP001202328">
    <property type="component" value="Unassembled WGS sequence"/>
</dbReference>
<keyword evidence="4" id="KW-0539">Nucleus</keyword>
<reference evidence="9" key="1">
    <citation type="submission" date="2022-04" db="EMBL/GenBank/DDBJ databases">
        <title>A functionally conserved STORR gene fusion in Papaver species that diverged 16.8 million years ago.</title>
        <authorList>
            <person name="Catania T."/>
        </authorList>
    </citation>
    <scope>NUCLEOTIDE SEQUENCE</scope>
    <source>
        <strain evidence="9">S-188037</strain>
    </source>
</reference>
<evidence type="ECO:0000256" key="6">
    <source>
        <dbReference type="SAM" id="MobiDB-lite"/>
    </source>
</evidence>
<dbReference type="InterPro" id="IPR001841">
    <property type="entry name" value="Znf_RING"/>
</dbReference>
<comment type="similarity">
    <text evidence="2">Belongs to the JARID1 histone demethylase family.</text>
</comment>
<evidence type="ECO:0000256" key="3">
    <source>
        <dbReference type="ARBA" id="ARBA00022723"/>
    </source>
</evidence>
<comment type="caution">
    <text evidence="9">The sequence shown here is derived from an EMBL/GenBank/DDBJ whole genome shotgun (WGS) entry which is preliminary data.</text>
</comment>
<dbReference type="Gene3D" id="2.60.120.650">
    <property type="entry name" value="Cupin"/>
    <property type="match status" value="2"/>
</dbReference>
<comment type="subcellular location">
    <subcellularLocation>
        <location evidence="1">Nucleus</location>
    </subcellularLocation>
</comment>
<keyword evidence="5" id="KW-0862">Zinc</keyword>
<protein>
    <submittedName>
        <fullName evidence="9">Uncharacterized protein</fullName>
    </submittedName>
</protein>
<dbReference type="GO" id="GO:0006357">
    <property type="term" value="P:regulation of transcription by RNA polymerase II"/>
    <property type="evidence" value="ECO:0007669"/>
    <property type="project" value="TreeGrafter"/>
</dbReference>
<dbReference type="GO" id="GO:0003712">
    <property type="term" value="F:transcription coregulator activity"/>
    <property type="evidence" value="ECO:0007669"/>
    <property type="project" value="TreeGrafter"/>
</dbReference>
<sequence length="930" mass="105431">MAILEGINLRERKKKNYVVDADEGLEDEILVDDGDDDVKKTTAKSSRKRTLEKKKKCVTTDVQNKRVKYNIDGTRVLSNNCHQCQRNDRGDVIRCLKCNDRKRFCTACLKKWYPGFTNDYFAEACPFCRGMCYCKACLLQYTDLMKEELKLEPETEVKYSIILLNALLPLLKEIAQEQEKEKQIESMFQGLAVSDVKIQDAGCHSKERVYCDICSTSIFDLHRRCLDCEIDLCVTCCGEIRKGFVPGGLEEQILDYVDRGQPYMHGELPLETLIKHKSVAKSSENQIERTSSLELRNDGSISCTTCGGGLFKLMSIMGKDKLPSLVKGAEEIIKKHEHSDAPRPSQQFSSLNSSGRLCDDNNLLRRASYREGGDDNFLFCPLAKDIKHRELEHFQIHWGRGEPVIVRNVNELSSGMRWDPPALLKALHEKSNSKVVKGDFKAVDCLELSEVTVNATEFFNGYSKGRRHDNLWPEMLKLKDWPPSDLLEERLGRHCADFISRLPYQYYTNPNWGFFNLATKLPENSLKPDLGPKTYIAYGYAEELGRGDSVTKLHCDMSDAVNILTHAEEVSVDDEQRTAIETLRKKHIAQDEVELYNKNKANHLPSDKCIPEPDGNDLLDSKASSGECIPKRVGNELLPAANIKVYTRRAKKMDAGIPLKVSSGECNPERVGELLSAATLKVYTRRAKKKDAGISLKDSSRNSDGLGKGLNLENEVKIVAKISADQGRKQKGKLLAAVGERKSMGQKSKTERHDEGYTGEASSSSPKIEGGALWDIFRREDVPKLEDYIRKHYGEFRHSFCNPVPQVIHPIHDQSFYLTFEHMRKLKEEFGVEPWTFVQDVHEAVLIPAGCPHQVRNLKSCTKVAVDFVSIENVQECVKLAEEFRLLPREHRAKEDKLEVKKMAIYAVQNAVTFIQKHNKSEKKNPGKSK</sequence>
<dbReference type="InterPro" id="IPR003347">
    <property type="entry name" value="JmjC_dom"/>
</dbReference>
<keyword evidence="3" id="KW-0479">Metal-binding</keyword>
<gene>
    <name evidence="9" type="ORF">MKW98_019465</name>
</gene>
<dbReference type="EMBL" id="JAJJMB010012638">
    <property type="protein sequence ID" value="KAI3874892.1"/>
    <property type="molecule type" value="Genomic_DNA"/>
</dbReference>
<dbReference type="Pfam" id="PF02373">
    <property type="entry name" value="JmjC"/>
    <property type="match status" value="1"/>
</dbReference>
<dbReference type="InterPro" id="IPR045109">
    <property type="entry name" value="LSDs-like"/>
</dbReference>
<evidence type="ECO:0000259" key="8">
    <source>
        <dbReference type="PROSITE" id="PS51184"/>
    </source>
</evidence>
<accession>A0AAD4S9E6</accession>
<feature type="compositionally biased region" description="Basic and acidic residues" evidence="6">
    <location>
        <begin position="739"/>
        <end position="756"/>
    </location>
</feature>
<evidence type="ECO:0000256" key="4">
    <source>
        <dbReference type="ARBA" id="ARBA00023242"/>
    </source>
</evidence>
<dbReference type="GO" id="GO:0000118">
    <property type="term" value="C:histone deacetylase complex"/>
    <property type="evidence" value="ECO:0007669"/>
    <property type="project" value="TreeGrafter"/>
</dbReference>